<dbReference type="Pfam" id="PF19087">
    <property type="entry name" value="DUF5776"/>
    <property type="match status" value="2"/>
</dbReference>
<dbReference type="STRING" id="616990.IV54_GL001027"/>
<feature type="region of interest" description="Disordered" evidence="1">
    <location>
        <begin position="399"/>
        <end position="430"/>
    </location>
</feature>
<feature type="compositionally biased region" description="Low complexity" evidence="1">
    <location>
        <begin position="399"/>
        <end position="424"/>
    </location>
</feature>
<feature type="domain" description="DUF5776" evidence="2">
    <location>
        <begin position="591"/>
        <end position="650"/>
    </location>
</feature>
<evidence type="ECO:0000259" key="2">
    <source>
        <dbReference type="Pfam" id="PF19087"/>
    </source>
</evidence>
<accession>A0A0R2LSG6</accession>
<reference evidence="3 4" key="1">
    <citation type="journal article" date="2015" name="Genome Announc.">
        <title>Expanding the biotechnology potential of lactobacilli through comparative genomics of 213 strains and associated genera.</title>
        <authorList>
            <person name="Sun Z."/>
            <person name="Harris H.M."/>
            <person name="McCann A."/>
            <person name="Guo C."/>
            <person name="Argimon S."/>
            <person name="Zhang W."/>
            <person name="Yang X."/>
            <person name="Jeffery I.B."/>
            <person name="Cooney J.C."/>
            <person name="Kagawa T.F."/>
            <person name="Liu W."/>
            <person name="Song Y."/>
            <person name="Salvetti E."/>
            <person name="Wrobel A."/>
            <person name="Rasinkangas P."/>
            <person name="Parkhill J."/>
            <person name="Rea M.C."/>
            <person name="O'Sullivan O."/>
            <person name="Ritari J."/>
            <person name="Douillard F.P."/>
            <person name="Paul Ross R."/>
            <person name="Yang R."/>
            <person name="Briner A.E."/>
            <person name="Felis G.E."/>
            <person name="de Vos W.M."/>
            <person name="Barrangou R."/>
            <person name="Klaenhammer T.R."/>
            <person name="Caufield P.W."/>
            <person name="Cui Y."/>
            <person name="Zhang H."/>
            <person name="O'Toole P.W."/>
        </authorList>
    </citation>
    <scope>NUCLEOTIDE SEQUENCE [LARGE SCALE GENOMIC DNA]</scope>
    <source>
        <strain evidence="3 4">DSM 22467</strain>
    </source>
</reference>
<evidence type="ECO:0000313" key="4">
    <source>
        <dbReference type="Proteomes" id="UP000051906"/>
    </source>
</evidence>
<dbReference type="InterPro" id="IPR044081">
    <property type="entry name" value="DUF5776"/>
</dbReference>
<feature type="domain" description="DUF5776" evidence="2">
    <location>
        <begin position="516"/>
        <end position="582"/>
    </location>
</feature>
<keyword evidence="4" id="KW-1185">Reference proteome</keyword>
<gene>
    <name evidence="3" type="ORF">IV54_GL001027</name>
</gene>
<name>A0A0R2LSG6_9LACO</name>
<dbReference type="EMBL" id="JQCA01000029">
    <property type="protein sequence ID" value="KRO04622.1"/>
    <property type="molecule type" value="Genomic_DNA"/>
</dbReference>
<organism evidence="3 4">
    <name type="scientific">Levilactobacillus paucivorans</name>
    <dbReference type="NCBI Taxonomy" id="616990"/>
    <lineage>
        <taxon>Bacteria</taxon>
        <taxon>Bacillati</taxon>
        <taxon>Bacillota</taxon>
        <taxon>Bacilli</taxon>
        <taxon>Lactobacillales</taxon>
        <taxon>Lactobacillaceae</taxon>
        <taxon>Levilactobacillus</taxon>
    </lineage>
</organism>
<proteinExistence type="predicted"/>
<sequence>MTTLTTAPALADRHTSSANRTVEVADNLTIREAFSHDPQLMADVLDSQYLAKRLTPEDSLADLRRIAYSLTIHIHHPITDYQDLLQLKGVVNRLVIRNQTNLSGANLKLILGMFPVDDAANPNWMLNNIDALALVNDGLDNTDFATIVAFLKSIPKPVDAPTPADFDWTAISSLNLSNNNITDLSLVKQIYQFDNPKTNQVNFFTAWGQHHPSAKRLPTTTVTDHTIAIDPKVTQEYQLDKLNRYTTNSLFFNFSRKSSFYYRIFQDDLDGTETLASDDPEKIVDGVTTLPDEGVYPAYGSRNLTVDGHLLGNGRFYNSLSYAFPEFQPLAEPEDMDKLSDLYTNAGFTLTEPLSSDTYVVKVPDGADTVRFRTMYLNMYSAAQTGYTQDYEIPLKWTSSSSSSSSSSGSSSSSSSGSSSSSSSSGGGGGITPKGAAVYGLKKIGLYNDTHFTKKARLHFYRKQPRINRPMFRVTGYAKSPQGRLRYLVKDVNHHSKTAGKTGYITASPKYVGPVYYRQVAKTITVINPQGINAYRKKNLTGKVTHYRQGQMIKVKRLVSHNLTTRYVLPNGRYITANKKLIRNGCHPQAKRIVTKHGVNRYRDRNLRHRQRHYRRGTVLTVTGWDYSDSGKLRYRVKGGGYVTGNRELVRVVK</sequence>
<dbReference type="PATRIC" id="fig|616990.3.peg.1109"/>
<evidence type="ECO:0000313" key="3">
    <source>
        <dbReference type="EMBL" id="KRO04622.1"/>
    </source>
</evidence>
<protein>
    <recommendedName>
        <fullName evidence="2">DUF5776 domain-containing protein</fullName>
    </recommendedName>
</protein>
<comment type="caution">
    <text evidence="3">The sequence shown here is derived from an EMBL/GenBank/DDBJ whole genome shotgun (WGS) entry which is preliminary data.</text>
</comment>
<dbReference type="AlphaFoldDB" id="A0A0R2LSG6"/>
<dbReference type="Proteomes" id="UP000051906">
    <property type="component" value="Unassembled WGS sequence"/>
</dbReference>
<evidence type="ECO:0000256" key="1">
    <source>
        <dbReference type="SAM" id="MobiDB-lite"/>
    </source>
</evidence>